<dbReference type="InterPro" id="IPR046348">
    <property type="entry name" value="SIS_dom_sf"/>
</dbReference>
<dbReference type="Pfam" id="PF00342">
    <property type="entry name" value="PGI"/>
    <property type="match status" value="1"/>
</dbReference>
<feature type="domain" description="BTB" evidence="10">
    <location>
        <begin position="70"/>
        <end position="132"/>
    </location>
</feature>
<comment type="catalytic activity">
    <reaction evidence="7 8 9">
        <text>alpha-D-glucose 6-phosphate = beta-D-fructose 6-phosphate</text>
        <dbReference type="Rhea" id="RHEA:11816"/>
        <dbReference type="ChEBI" id="CHEBI:57634"/>
        <dbReference type="ChEBI" id="CHEBI:58225"/>
        <dbReference type="EC" id="5.3.1.9"/>
    </reaction>
</comment>
<evidence type="ECO:0000256" key="1">
    <source>
        <dbReference type="ARBA" id="ARBA00004926"/>
    </source>
</evidence>
<evidence type="ECO:0000256" key="5">
    <source>
        <dbReference type="ARBA" id="ARBA00023152"/>
    </source>
</evidence>
<dbReference type="SUPFAM" id="SSF53697">
    <property type="entry name" value="SIS domain"/>
    <property type="match status" value="1"/>
</dbReference>
<dbReference type="CDD" id="cd05016">
    <property type="entry name" value="SIS_PGI_2"/>
    <property type="match status" value="1"/>
</dbReference>
<dbReference type="FunFam" id="3.40.50.10490:FF:000016">
    <property type="entry name" value="Glucose-6-phosphate isomerase"/>
    <property type="match status" value="1"/>
</dbReference>
<evidence type="ECO:0000313" key="11">
    <source>
        <dbReference type="EMBL" id="ALS74726.1"/>
    </source>
</evidence>
<dbReference type="PRINTS" id="PR00662">
    <property type="entry name" value="G6PISOMERASE"/>
</dbReference>
<dbReference type="PANTHER" id="PTHR11469">
    <property type="entry name" value="GLUCOSE-6-PHOSPHATE ISOMERASE"/>
    <property type="match status" value="1"/>
</dbReference>
<evidence type="ECO:0000256" key="7">
    <source>
        <dbReference type="ARBA" id="ARBA00029321"/>
    </source>
</evidence>
<gene>
    <name evidence="8" type="primary">pgi</name>
    <name evidence="11" type="ORF">AUC31_05595</name>
</gene>
<accession>A0A0U2Q7K3</accession>
<proteinExistence type="inferred from homology"/>
<dbReference type="GO" id="GO:0005829">
    <property type="term" value="C:cytosol"/>
    <property type="evidence" value="ECO:0007669"/>
    <property type="project" value="TreeGrafter"/>
</dbReference>
<dbReference type="GO" id="GO:0048029">
    <property type="term" value="F:monosaccharide binding"/>
    <property type="evidence" value="ECO:0007669"/>
    <property type="project" value="TreeGrafter"/>
</dbReference>
<dbReference type="NCBIfam" id="NF010697">
    <property type="entry name" value="PRK14097.1"/>
    <property type="match status" value="1"/>
</dbReference>
<dbReference type="UniPathway" id="UPA00138"/>
<dbReference type="RefSeq" id="WP_058381433.1">
    <property type="nucleotide sequence ID" value="NZ_CP013659.2"/>
</dbReference>
<dbReference type="STRING" id="200991.AUC31_05595"/>
<dbReference type="PROSITE" id="PS00765">
    <property type="entry name" value="P_GLUCOSE_ISOMERASE_1"/>
    <property type="match status" value="1"/>
</dbReference>
<dbReference type="GO" id="GO:0097367">
    <property type="term" value="F:carbohydrate derivative binding"/>
    <property type="evidence" value="ECO:0007669"/>
    <property type="project" value="InterPro"/>
</dbReference>
<name>A0A0U2Q7K3_9BACL</name>
<dbReference type="InterPro" id="IPR035482">
    <property type="entry name" value="SIS_PGI_2"/>
</dbReference>
<comment type="pathway">
    <text evidence="8">Carbohydrate biosynthesis; gluconeogenesis.</text>
</comment>
<comment type="function">
    <text evidence="8">Catalyzes the reversible isomerization of glucose-6-phosphate to fructose-6-phosphate.</text>
</comment>
<evidence type="ECO:0000256" key="2">
    <source>
        <dbReference type="ARBA" id="ARBA00006604"/>
    </source>
</evidence>
<dbReference type="AlphaFoldDB" id="A0A0U2Q7K3"/>
<dbReference type="OrthoDB" id="140919at2"/>
<evidence type="ECO:0000259" key="10">
    <source>
        <dbReference type="PROSITE" id="PS50097"/>
    </source>
</evidence>
<dbReference type="Proteomes" id="UP000067683">
    <property type="component" value="Chromosome"/>
</dbReference>
<keyword evidence="5 8" id="KW-0324">Glycolysis</keyword>
<dbReference type="Gene3D" id="3.40.50.10490">
    <property type="entry name" value="Glucose-6-phosphate isomerase like protein, domain 1"/>
    <property type="match status" value="2"/>
</dbReference>
<feature type="active site" evidence="8">
    <location>
        <position position="415"/>
    </location>
</feature>
<evidence type="ECO:0000256" key="3">
    <source>
        <dbReference type="ARBA" id="ARBA00022432"/>
    </source>
</evidence>
<dbReference type="GO" id="GO:0004347">
    <property type="term" value="F:glucose-6-phosphate isomerase activity"/>
    <property type="evidence" value="ECO:0007669"/>
    <property type="project" value="UniProtKB-UniRule"/>
</dbReference>
<dbReference type="PROSITE" id="PS00174">
    <property type="entry name" value="P_GLUCOSE_ISOMERASE_2"/>
    <property type="match status" value="1"/>
</dbReference>
<comment type="similarity">
    <text evidence="2 8 9">Belongs to the GPI family.</text>
</comment>
<keyword evidence="12" id="KW-1185">Reference proteome</keyword>
<dbReference type="UniPathway" id="UPA00109">
    <property type="reaction ID" value="UER00181"/>
</dbReference>
<dbReference type="GO" id="GO:0006096">
    <property type="term" value="P:glycolytic process"/>
    <property type="evidence" value="ECO:0007669"/>
    <property type="project" value="UniProtKB-UniRule"/>
</dbReference>
<keyword evidence="4 8" id="KW-0963">Cytoplasm</keyword>
<sequence>MLMINLTYSQAIESAVDLKMKTRLQQIQEDLYAKKGAGSDFLGWLDWPSSLPDDFLSKIEDTAKAIRDKADVLVVIGIGGSYLGSKAVLSALSSYFPKDEQLEVLFAGHQVSGEYLKQLLEHLEGKEVVVNVISKSGKTTEPAIAFRFLRDYMEKRYGDGAAERIIVTTDAEKGALRQLAETKGYERFIVPDDVGGRYSVFTAVGLLPIAAAGHSIRKLLDGAKEAETTYREAGPDNNPAMQYAAIRHHLYVQGYTTEVNAIFEPKLSFVQEWWKQLFGESEGKEGKGIFPASVVFTTDLHSLGQFIQDGQRNLFETFLLVKEAQQDLEIFETPEDGDELNYIAGLSLQEFNHIAHKGTSNAHLSGGVPQLSLTVDRIDESQIGHLLYFYMLSCAYSAYLLGINPFDQPGVEEYKNNIFKLLKKPGF</sequence>
<evidence type="ECO:0000256" key="6">
    <source>
        <dbReference type="ARBA" id="ARBA00023235"/>
    </source>
</evidence>
<protein>
    <recommendedName>
        <fullName evidence="8">Glucose-6-phosphate isomerase</fullName>
        <shortName evidence="8">GPI</shortName>
        <ecNumber evidence="8">5.3.1.9</ecNumber>
    </recommendedName>
    <alternativeName>
        <fullName evidence="8">Phosphoglucose isomerase</fullName>
        <shortName evidence="8">PGI</shortName>
    </alternativeName>
    <alternativeName>
        <fullName evidence="8">Phosphohexose isomerase</fullName>
        <shortName evidence="8">PHI</shortName>
    </alternativeName>
</protein>
<dbReference type="InterPro" id="IPR035476">
    <property type="entry name" value="SIS_PGI_1"/>
</dbReference>
<dbReference type="InterPro" id="IPR000210">
    <property type="entry name" value="BTB/POZ_dom"/>
</dbReference>
<dbReference type="KEGG" id="prt:AUC31_05595"/>
<feature type="active site" description="Proton donor" evidence="8">
    <location>
        <position position="280"/>
    </location>
</feature>
<dbReference type="HAMAP" id="MF_00473">
    <property type="entry name" value="G6P_isomerase"/>
    <property type="match status" value="1"/>
</dbReference>
<dbReference type="CDD" id="cd05015">
    <property type="entry name" value="SIS_PGI_1"/>
    <property type="match status" value="1"/>
</dbReference>
<dbReference type="EC" id="5.3.1.9" evidence="8"/>
<reference evidence="11" key="1">
    <citation type="submission" date="2016-01" db="EMBL/GenBank/DDBJ databases">
        <title>Complete genome of Planococcus rifietoensis type strain M8.</title>
        <authorList>
            <person name="See-Too W.S."/>
        </authorList>
    </citation>
    <scope>NUCLEOTIDE SEQUENCE [LARGE SCALE GENOMIC DNA]</scope>
    <source>
        <strain evidence="11">M8</strain>
    </source>
</reference>
<dbReference type="PROSITE" id="PS51463">
    <property type="entry name" value="P_GLUCOSE_ISOMERASE_3"/>
    <property type="match status" value="1"/>
</dbReference>
<dbReference type="PROSITE" id="PS50097">
    <property type="entry name" value="BTB"/>
    <property type="match status" value="1"/>
</dbReference>
<dbReference type="GO" id="GO:0006094">
    <property type="term" value="P:gluconeogenesis"/>
    <property type="evidence" value="ECO:0007669"/>
    <property type="project" value="UniProtKB-UniRule"/>
</dbReference>
<dbReference type="PANTHER" id="PTHR11469:SF1">
    <property type="entry name" value="GLUCOSE-6-PHOSPHATE ISOMERASE"/>
    <property type="match status" value="1"/>
</dbReference>
<dbReference type="GO" id="GO:0051156">
    <property type="term" value="P:glucose 6-phosphate metabolic process"/>
    <property type="evidence" value="ECO:0007669"/>
    <property type="project" value="TreeGrafter"/>
</dbReference>
<dbReference type="InterPro" id="IPR018189">
    <property type="entry name" value="Phosphoglucose_isomerase_CS"/>
</dbReference>
<evidence type="ECO:0000256" key="8">
    <source>
        <dbReference type="HAMAP-Rule" id="MF_00473"/>
    </source>
</evidence>
<evidence type="ECO:0000256" key="9">
    <source>
        <dbReference type="RuleBase" id="RU000612"/>
    </source>
</evidence>
<dbReference type="InterPro" id="IPR001672">
    <property type="entry name" value="G6P_Isomerase"/>
</dbReference>
<keyword evidence="6 8" id="KW-0413">Isomerase</keyword>
<dbReference type="EMBL" id="CP013659">
    <property type="protein sequence ID" value="ALS74726.1"/>
    <property type="molecule type" value="Genomic_DNA"/>
</dbReference>
<comment type="pathway">
    <text evidence="1 8 9">Carbohydrate degradation; glycolysis; D-glyceraldehyde 3-phosphate and glycerone phosphate from D-glucose: step 2/4.</text>
</comment>
<evidence type="ECO:0000256" key="4">
    <source>
        <dbReference type="ARBA" id="ARBA00022490"/>
    </source>
</evidence>
<comment type="caution">
    <text evidence="8">Lacks conserved residue(s) required for the propagation of feature annotation.</text>
</comment>
<organism evidence="11 12">
    <name type="scientific">Planococcus rifietoensis</name>
    <dbReference type="NCBI Taxonomy" id="200991"/>
    <lineage>
        <taxon>Bacteria</taxon>
        <taxon>Bacillati</taxon>
        <taxon>Bacillota</taxon>
        <taxon>Bacilli</taxon>
        <taxon>Bacillales</taxon>
        <taxon>Caryophanaceae</taxon>
        <taxon>Planococcus</taxon>
    </lineage>
</organism>
<comment type="subcellular location">
    <subcellularLocation>
        <location evidence="8">Cytoplasm</location>
    </subcellularLocation>
</comment>
<keyword evidence="3 8" id="KW-0312">Gluconeogenesis</keyword>
<evidence type="ECO:0000313" key="12">
    <source>
        <dbReference type="Proteomes" id="UP000067683"/>
    </source>
</evidence>